<name>A0A507DDP2_9FUNG</name>
<evidence type="ECO:0000313" key="1">
    <source>
        <dbReference type="EMBL" id="TPX49734.1"/>
    </source>
</evidence>
<dbReference type="AlphaFoldDB" id="A0A507DDP2"/>
<dbReference type="VEuPathDB" id="FungiDB:SeMB42_g00371"/>
<comment type="caution">
    <text evidence="1">The sequence shown here is derived from an EMBL/GenBank/DDBJ whole genome shotgun (WGS) entry which is preliminary data.</text>
</comment>
<proteinExistence type="predicted"/>
<reference evidence="1 2" key="1">
    <citation type="journal article" date="2019" name="Sci. Rep.">
        <title>Comparative genomics of chytrid fungi reveal insights into the obligate biotrophic and pathogenic lifestyle of Synchytrium endobioticum.</title>
        <authorList>
            <person name="van de Vossenberg B.T.L.H."/>
            <person name="Warris S."/>
            <person name="Nguyen H.D.T."/>
            <person name="van Gent-Pelzer M.P.E."/>
            <person name="Joly D.L."/>
            <person name="van de Geest H.C."/>
            <person name="Bonants P.J.M."/>
            <person name="Smith D.S."/>
            <person name="Levesque C.A."/>
            <person name="van der Lee T.A.J."/>
        </authorList>
    </citation>
    <scope>NUCLEOTIDE SEQUENCE [LARGE SCALE GENOMIC DNA]</scope>
    <source>
        <strain evidence="1 2">LEV6574</strain>
    </source>
</reference>
<dbReference type="Proteomes" id="UP000320475">
    <property type="component" value="Unassembled WGS sequence"/>
</dbReference>
<organism evidence="1 2">
    <name type="scientific">Synchytrium endobioticum</name>
    <dbReference type="NCBI Taxonomy" id="286115"/>
    <lineage>
        <taxon>Eukaryota</taxon>
        <taxon>Fungi</taxon>
        <taxon>Fungi incertae sedis</taxon>
        <taxon>Chytridiomycota</taxon>
        <taxon>Chytridiomycota incertae sedis</taxon>
        <taxon>Chytridiomycetes</taxon>
        <taxon>Synchytriales</taxon>
        <taxon>Synchytriaceae</taxon>
        <taxon>Synchytrium</taxon>
    </lineage>
</organism>
<dbReference type="EMBL" id="QEAM01000028">
    <property type="protein sequence ID" value="TPX49734.1"/>
    <property type="molecule type" value="Genomic_DNA"/>
</dbReference>
<evidence type="ECO:0000313" key="2">
    <source>
        <dbReference type="Proteomes" id="UP000320475"/>
    </source>
</evidence>
<accession>A0A507DDP2</accession>
<sequence>MLSSKGVPTSSTDSFLQVEVWQIDLLPTELQVTLLEYDRVMKEDVSKKNAAAHSPAHFGNHRVALVPLAIETSRTRLGPTMDLDDRSPCRVRTLPTGRIKQWVYLSSIACLPS</sequence>
<gene>
    <name evidence="1" type="ORF">SeLEV6574_g01288</name>
</gene>
<protein>
    <submittedName>
        <fullName evidence="1">Uncharacterized protein</fullName>
    </submittedName>
</protein>